<proteinExistence type="predicted"/>
<feature type="compositionally biased region" description="Polar residues" evidence="1">
    <location>
        <begin position="280"/>
        <end position="297"/>
    </location>
</feature>
<feature type="compositionally biased region" description="Polar residues" evidence="1">
    <location>
        <begin position="226"/>
        <end position="240"/>
    </location>
</feature>
<feature type="compositionally biased region" description="Polar residues" evidence="1">
    <location>
        <begin position="145"/>
        <end position="158"/>
    </location>
</feature>
<evidence type="ECO:0000256" key="1">
    <source>
        <dbReference type="SAM" id="MobiDB-lite"/>
    </source>
</evidence>
<keyword evidence="2" id="KW-0472">Membrane</keyword>
<keyword evidence="2" id="KW-1133">Transmembrane helix</keyword>
<keyword evidence="4" id="KW-1185">Reference proteome</keyword>
<dbReference type="PANTHER" id="PTHR16861">
    <property type="entry name" value="GLYCOPROTEIN 38"/>
    <property type="match status" value="1"/>
</dbReference>
<feature type="transmembrane region" description="Helical" evidence="2">
    <location>
        <begin position="196"/>
        <end position="218"/>
    </location>
</feature>
<keyword evidence="2" id="KW-0812">Transmembrane</keyword>
<dbReference type="CDD" id="cd12087">
    <property type="entry name" value="TM_EGFR-like"/>
    <property type="match status" value="1"/>
</dbReference>
<organism evidence="3 4">
    <name type="scientific">Cercophora newfieldiana</name>
    <dbReference type="NCBI Taxonomy" id="92897"/>
    <lineage>
        <taxon>Eukaryota</taxon>
        <taxon>Fungi</taxon>
        <taxon>Dikarya</taxon>
        <taxon>Ascomycota</taxon>
        <taxon>Pezizomycotina</taxon>
        <taxon>Sordariomycetes</taxon>
        <taxon>Sordariomycetidae</taxon>
        <taxon>Sordariales</taxon>
        <taxon>Lasiosphaeriaceae</taxon>
        <taxon>Cercophora</taxon>
    </lineage>
</organism>
<feature type="compositionally biased region" description="Low complexity" evidence="1">
    <location>
        <begin position="175"/>
        <end position="191"/>
    </location>
</feature>
<dbReference type="AlphaFoldDB" id="A0AA39Y0H2"/>
<dbReference type="PANTHER" id="PTHR16861:SF4">
    <property type="entry name" value="SH3 DOMAIN PROTEIN (AFU_ORTHOLOGUE AFUA_1G13610)"/>
    <property type="match status" value="1"/>
</dbReference>
<feature type="region of interest" description="Disordered" evidence="1">
    <location>
        <begin position="133"/>
        <end position="191"/>
    </location>
</feature>
<name>A0AA39Y0H2_9PEZI</name>
<reference evidence="3" key="1">
    <citation type="submission" date="2023-06" db="EMBL/GenBank/DDBJ databases">
        <title>Genome-scale phylogeny and comparative genomics of the fungal order Sordariales.</title>
        <authorList>
            <consortium name="Lawrence Berkeley National Laboratory"/>
            <person name="Hensen N."/>
            <person name="Bonometti L."/>
            <person name="Westerberg I."/>
            <person name="Brannstrom I.O."/>
            <person name="Guillou S."/>
            <person name="Cros-Aarteil S."/>
            <person name="Calhoun S."/>
            <person name="Haridas S."/>
            <person name="Kuo A."/>
            <person name="Mondo S."/>
            <person name="Pangilinan J."/>
            <person name="Riley R."/>
            <person name="Labutti K."/>
            <person name="Andreopoulos B."/>
            <person name="Lipzen A."/>
            <person name="Chen C."/>
            <person name="Yanf M."/>
            <person name="Daum C."/>
            <person name="Ng V."/>
            <person name="Clum A."/>
            <person name="Steindorff A."/>
            <person name="Ohm R."/>
            <person name="Martin F."/>
            <person name="Silar P."/>
            <person name="Natvig D."/>
            <person name="Lalanne C."/>
            <person name="Gautier V."/>
            <person name="Ament-Velasquez S.L."/>
            <person name="Kruys A."/>
            <person name="Hutchinson M.I."/>
            <person name="Powell A.J."/>
            <person name="Barry K."/>
            <person name="Miller A.N."/>
            <person name="Grigoriev I.V."/>
            <person name="Debuchy R."/>
            <person name="Gladieux P."/>
            <person name="Thoren M.H."/>
            <person name="Johannesson H."/>
        </authorList>
    </citation>
    <scope>NUCLEOTIDE SEQUENCE</scope>
    <source>
        <strain evidence="3">SMH2532-1</strain>
    </source>
</reference>
<dbReference type="EMBL" id="JAULSV010000005">
    <property type="protein sequence ID" value="KAK0643727.1"/>
    <property type="molecule type" value="Genomic_DNA"/>
</dbReference>
<gene>
    <name evidence="3" type="ORF">B0T16DRAFT_416538</name>
</gene>
<comment type="caution">
    <text evidence="3">The sequence shown here is derived from an EMBL/GenBank/DDBJ whole genome shotgun (WGS) entry which is preliminary data.</text>
</comment>
<evidence type="ECO:0000256" key="2">
    <source>
        <dbReference type="SAM" id="Phobius"/>
    </source>
</evidence>
<dbReference type="Proteomes" id="UP001174936">
    <property type="component" value="Unassembled WGS sequence"/>
</dbReference>
<accession>A0AA39Y0H2</accession>
<sequence>MKITAKPVPTSAPGLLRRQDAAVCGRDGTSLVSCLPSSTCALRVNSVDGKDHAGCHSAGDVIPTSCTDLSTACTSCLTTEGLLTCLGNMYCATRFWYPEVTGEFEKPLATSYWCNKGTFLQLTGTYLPSSDGVWNSAPATDPHLRQTTAGQQPSNPTSGVPKATDGSNSGGSSGQGTNENSPSSSTSASSPLSTGAIAGIAVGGALVVIIAIVAFVFLRRRKKSTESTPPTEMTRPSPSRDQALLDRGVTPSASHPYPVEKEGDDGFTQQFPPAQDHRQYLSQTSSGLSDTGEQSDTLGGLPDMDDMRRLRTVGGIRGAPSVMTDMSETLTLGGDGEVDDIHAIGHER</sequence>
<evidence type="ECO:0000313" key="3">
    <source>
        <dbReference type="EMBL" id="KAK0643727.1"/>
    </source>
</evidence>
<protein>
    <submittedName>
        <fullName evidence="3">Uncharacterized protein</fullName>
    </submittedName>
</protein>
<feature type="region of interest" description="Disordered" evidence="1">
    <location>
        <begin position="223"/>
        <end position="306"/>
    </location>
</feature>
<evidence type="ECO:0000313" key="4">
    <source>
        <dbReference type="Proteomes" id="UP001174936"/>
    </source>
</evidence>